<gene>
    <name evidence="1" type="ORF">NUW58_g2503</name>
</gene>
<evidence type="ECO:0000313" key="2">
    <source>
        <dbReference type="Proteomes" id="UP001143856"/>
    </source>
</evidence>
<evidence type="ECO:0000313" key="1">
    <source>
        <dbReference type="EMBL" id="KAJ2991474.1"/>
    </source>
</evidence>
<sequence length="391" mass="42347">MDSSRSSSTWHLVPTPTTSSIGSPTTDHADQPLPQPPAVLPGPLPVTILSANSWRTAYPRIGQFAMTESEEVVAAGPNGLFYFRRVRDHASMPWSEARPLPDTLMLNDSTVSGLAVRSSHLRLDVYCVSGGVLHNFYRSTEAGSSFVVNPHPPLSTYHVTGTPAIATTADNHYEPKGWSLVVPCHSGGLLHTWKNHPRLIGSSYPNEGWGPQDHVATDLGIISAVSVAFTQTSGSTHMDIVVVCVASGRLHTLEGRFARDKYSTSLRWKTQTSTRIHHPGEVTGNPTLVARAGIDQLDLLVPSAEGGVFHFVRTASTPDEWHMIARIGFPPGLPIASCLACNTDFGPQNKRRFNLLVQSGGRLYRVTTCEGARPWSGSYLEQIVAPGPFSD</sequence>
<protein>
    <submittedName>
        <fullName evidence="1">Uncharacterized protein</fullName>
    </submittedName>
</protein>
<dbReference type="Proteomes" id="UP001143856">
    <property type="component" value="Unassembled WGS sequence"/>
</dbReference>
<name>A0ACC1PHN3_9PEZI</name>
<dbReference type="EMBL" id="JAPDGR010000329">
    <property type="protein sequence ID" value="KAJ2991474.1"/>
    <property type="molecule type" value="Genomic_DNA"/>
</dbReference>
<comment type="caution">
    <text evidence="1">The sequence shown here is derived from an EMBL/GenBank/DDBJ whole genome shotgun (WGS) entry which is preliminary data.</text>
</comment>
<organism evidence="1 2">
    <name type="scientific">Xylaria curta</name>
    <dbReference type="NCBI Taxonomy" id="42375"/>
    <lineage>
        <taxon>Eukaryota</taxon>
        <taxon>Fungi</taxon>
        <taxon>Dikarya</taxon>
        <taxon>Ascomycota</taxon>
        <taxon>Pezizomycotina</taxon>
        <taxon>Sordariomycetes</taxon>
        <taxon>Xylariomycetidae</taxon>
        <taxon>Xylariales</taxon>
        <taxon>Xylariaceae</taxon>
        <taxon>Xylaria</taxon>
    </lineage>
</organism>
<accession>A0ACC1PHN3</accession>
<proteinExistence type="predicted"/>
<reference evidence="1" key="1">
    <citation type="submission" date="2022-10" db="EMBL/GenBank/DDBJ databases">
        <title>Genome Sequence of Xylaria curta.</title>
        <authorList>
            <person name="Buettner E."/>
        </authorList>
    </citation>
    <scope>NUCLEOTIDE SEQUENCE</scope>
    <source>
        <strain evidence="1">Babe10</strain>
    </source>
</reference>
<keyword evidence="2" id="KW-1185">Reference proteome</keyword>